<keyword evidence="3" id="KW-0812">Transmembrane</keyword>
<feature type="transmembrane region" description="Helical" evidence="3">
    <location>
        <begin position="165"/>
        <end position="184"/>
    </location>
</feature>
<protein>
    <recommendedName>
        <fullName evidence="4">DUF6535 domain-containing protein</fullName>
    </recommendedName>
</protein>
<sequence length="850" mass="95649">MLPSKRDSKTFPLYGNAKSSYSTTISSSPKPQRTLSHFTDNEEQKLLHNQWDELGEEAADHAKIWHLYNDESTRLDASTIDGCNRGIDVLLVFTGLFSAVLTTFIIESYQQMMPDASDTTNLLLQQLILDLRSSSLLNVTNSPIDLSTLNSDDTPTITQLHWVNGLWFAALAFSLSAALISMLAKQWIQLIPDVSSSPRQRARQRQRWYMQLQKWHVFAFINALPLLLHIALLLFFAGVLVLLWSGNMAIAAATFTIVAMAYIFYLGSMWMSLVNPECPYQHPISEQLRRWAIGGATGTRRSADLEDIVDASFKPVRIPMASAAVDQNDYIDACCITWLLQHSTNDDTLKTAIQAIGGLPRSFSAFHVLREADAIPMLLQQFNACFRRDPSFSAQHCIISDADNAEKYCRAWIRLTHGTSESWPRNLRTPLEVLKDSGDNVHVSAVAACVYALDSLIYRGPQLSLLSHLERFAKRETSYDDFTESWLLETFLECSLSWELHILVVKDIVARAVPTLLQLLQRVAKGSSSQNRTTITLILHTLLLGTIDTTLLWDEEQRGTSYHTVLIPCLASIIQRHKQYEIEGELMEFAISEFSRLAAPVSTRASHFPSSVKAIARQGLSELYLGGQIGAGILPDSALADMLQFLYPPNNISVDKKPNFVKSLLKTLTDSSDMNVATCCIRLLEHLLLYCSSPVLEAFEEGKGVVALVHVARTSENDSRRLQLECIRTLYIYVRGCLQTVDLTQRQKLGSRLDSIFQSDFFTVVNSTVASRKWWLPEVALLWMPCMLRMCKIRPQEDVWPSVEVALRHFAESHTGAKGCDQLLEDLERMEKIKQNLRDNISGHKKTGDA</sequence>
<evidence type="ECO:0000259" key="4">
    <source>
        <dbReference type="Pfam" id="PF20153"/>
    </source>
</evidence>
<keyword evidence="3" id="KW-1133">Transmembrane helix</keyword>
<evidence type="ECO:0000313" key="5">
    <source>
        <dbReference type="EMBL" id="KAF4620864.1"/>
    </source>
</evidence>
<dbReference type="Pfam" id="PF20153">
    <property type="entry name" value="DUF6535"/>
    <property type="match status" value="1"/>
</dbReference>
<feature type="coiled-coil region" evidence="1">
    <location>
        <begin position="820"/>
        <end position="847"/>
    </location>
</feature>
<evidence type="ECO:0000256" key="3">
    <source>
        <dbReference type="SAM" id="Phobius"/>
    </source>
</evidence>
<dbReference type="SUPFAM" id="SSF48371">
    <property type="entry name" value="ARM repeat"/>
    <property type="match status" value="1"/>
</dbReference>
<proteinExistence type="predicted"/>
<feature type="transmembrane region" description="Helical" evidence="3">
    <location>
        <begin position="215"/>
        <end position="242"/>
    </location>
</feature>
<evidence type="ECO:0000313" key="6">
    <source>
        <dbReference type="Proteomes" id="UP000521872"/>
    </source>
</evidence>
<dbReference type="InterPro" id="IPR016024">
    <property type="entry name" value="ARM-type_fold"/>
</dbReference>
<feature type="domain" description="DUF6535" evidence="4">
    <location>
        <begin position="65"/>
        <end position="245"/>
    </location>
</feature>
<dbReference type="AlphaFoldDB" id="A0A8H4VUX0"/>
<dbReference type="InterPro" id="IPR045338">
    <property type="entry name" value="DUF6535"/>
</dbReference>
<reference evidence="5 6" key="1">
    <citation type="submission" date="2019-12" db="EMBL/GenBank/DDBJ databases">
        <authorList>
            <person name="Floudas D."/>
            <person name="Bentzer J."/>
            <person name="Ahren D."/>
            <person name="Johansson T."/>
            <person name="Persson P."/>
            <person name="Tunlid A."/>
        </authorList>
    </citation>
    <scope>NUCLEOTIDE SEQUENCE [LARGE SCALE GENOMIC DNA]</scope>
    <source>
        <strain evidence="5 6">CBS 102.39</strain>
    </source>
</reference>
<dbReference type="EMBL" id="JAACJL010000015">
    <property type="protein sequence ID" value="KAF4620864.1"/>
    <property type="molecule type" value="Genomic_DNA"/>
</dbReference>
<keyword evidence="3" id="KW-0472">Membrane</keyword>
<feature type="transmembrane region" description="Helical" evidence="3">
    <location>
        <begin position="248"/>
        <end position="267"/>
    </location>
</feature>
<feature type="compositionally biased region" description="Low complexity" evidence="2">
    <location>
        <begin position="19"/>
        <end position="28"/>
    </location>
</feature>
<accession>A0A8H4VUX0</accession>
<keyword evidence="1" id="KW-0175">Coiled coil</keyword>
<keyword evidence="6" id="KW-1185">Reference proteome</keyword>
<evidence type="ECO:0000256" key="2">
    <source>
        <dbReference type="SAM" id="MobiDB-lite"/>
    </source>
</evidence>
<dbReference type="Proteomes" id="UP000521872">
    <property type="component" value="Unassembled WGS sequence"/>
</dbReference>
<name>A0A8H4VUX0_9AGAR</name>
<evidence type="ECO:0000256" key="1">
    <source>
        <dbReference type="SAM" id="Coils"/>
    </source>
</evidence>
<organism evidence="5 6">
    <name type="scientific">Agrocybe pediades</name>
    <dbReference type="NCBI Taxonomy" id="84607"/>
    <lineage>
        <taxon>Eukaryota</taxon>
        <taxon>Fungi</taxon>
        <taxon>Dikarya</taxon>
        <taxon>Basidiomycota</taxon>
        <taxon>Agaricomycotina</taxon>
        <taxon>Agaricomycetes</taxon>
        <taxon>Agaricomycetidae</taxon>
        <taxon>Agaricales</taxon>
        <taxon>Agaricineae</taxon>
        <taxon>Strophariaceae</taxon>
        <taxon>Agrocybe</taxon>
    </lineage>
</organism>
<comment type="caution">
    <text evidence="5">The sequence shown here is derived from an EMBL/GenBank/DDBJ whole genome shotgun (WGS) entry which is preliminary data.</text>
</comment>
<feature type="region of interest" description="Disordered" evidence="2">
    <location>
        <begin position="1"/>
        <end position="35"/>
    </location>
</feature>
<gene>
    <name evidence="5" type="ORF">D9613_000180</name>
</gene>